<feature type="transmembrane region" description="Helical" evidence="8">
    <location>
        <begin position="240"/>
        <end position="258"/>
    </location>
</feature>
<feature type="domain" description="Major facilitator superfamily (MFS) profile" evidence="9">
    <location>
        <begin position="22"/>
        <end position="474"/>
    </location>
</feature>
<dbReference type="PROSITE" id="PS00216">
    <property type="entry name" value="SUGAR_TRANSPORT_1"/>
    <property type="match status" value="1"/>
</dbReference>
<dbReference type="CDD" id="cd17321">
    <property type="entry name" value="MFS_MMR_MDR_like"/>
    <property type="match status" value="1"/>
</dbReference>
<dbReference type="STRING" id="159449.B4N89_46945"/>
<comment type="caution">
    <text evidence="10">The sequence shown here is derived from an EMBL/GenBank/DDBJ whole genome shotgun (WGS) entry which is preliminary data.</text>
</comment>
<keyword evidence="2" id="KW-0813">Transport</keyword>
<dbReference type="Proteomes" id="UP000190037">
    <property type="component" value="Unassembled WGS sequence"/>
</dbReference>
<gene>
    <name evidence="10" type="ORF">B4N89_46945</name>
</gene>
<dbReference type="PANTHER" id="PTHR42718:SF46">
    <property type="entry name" value="BLR6921 PROTEIN"/>
    <property type="match status" value="1"/>
</dbReference>
<feature type="transmembrane region" description="Helical" evidence="8">
    <location>
        <begin position="404"/>
        <end position="428"/>
    </location>
</feature>
<dbReference type="InterPro" id="IPR005829">
    <property type="entry name" value="Sugar_transporter_CS"/>
</dbReference>
<dbReference type="AlphaFoldDB" id="A0A1T3NID5"/>
<reference evidence="10 11" key="1">
    <citation type="submission" date="2017-03" db="EMBL/GenBank/DDBJ databases">
        <title>Draft genome sequence of Streptomyces scabrisporus NF3, endophyte isolated from Amphipterygium adstringens.</title>
        <authorList>
            <person name="Vazquez M."/>
            <person name="Ceapa C.D."/>
            <person name="Rodriguez Luna D."/>
            <person name="Sanchez Esquivel S."/>
        </authorList>
    </citation>
    <scope>NUCLEOTIDE SEQUENCE [LARGE SCALE GENOMIC DNA]</scope>
    <source>
        <strain evidence="10 11">NF3</strain>
    </source>
</reference>
<dbReference type="PROSITE" id="PS50850">
    <property type="entry name" value="MFS"/>
    <property type="match status" value="1"/>
</dbReference>
<sequence>MSTFSTPTPPRAAAGRRRLGWTLALLALAQLIYALDLNIVFVALPEIGDDLGFPGQTQQLVVSAYVVFAGGFLLVGGRAADLLGRRRTFVAALLVYALSSLAGGLAPDSGTIIVARAIQGIGGALLLPATLSLINTLFEEGPKRNRALAVWGGAGASGLTIGALLGGVLTEHFGWPAVFFVNVPLAALAALAALFVIPRDPARGVRRRFDLPGALGVTGGSTLLVAALVEGPELGWGDPLVIGAFVLAVLLLAVFAAVEARTRDPLMPFRLFRNRSLTVGMGITFIYMATFGVLPYFLTVLLQSVHGYSALETGLAFLIPSVAIAAGTQLGERLATRFGNRRTLIIGFVIGVIGTAALAVGFDEGAGYGLLVPGLVVSGIGQGIVWTAMWIAAATGTAPAEQGVANGIASTTLNLGNAIGLAAFTAIADIGTDGKNGAALRIATADGEFVVVLLTAAGMAIGLLATLALRRHSITTTPIAARPALEDETGKFPSVR</sequence>
<evidence type="ECO:0000259" key="9">
    <source>
        <dbReference type="PROSITE" id="PS50850"/>
    </source>
</evidence>
<organism evidence="10 11">
    <name type="scientific">Embleya scabrispora</name>
    <dbReference type="NCBI Taxonomy" id="159449"/>
    <lineage>
        <taxon>Bacteria</taxon>
        <taxon>Bacillati</taxon>
        <taxon>Actinomycetota</taxon>
        <taxon>Actinomycetes</taxon>
        <taxon>Kitasatosporales</taxon>
        <taxon>Streptomycetaceae</taxon>
        <taxon>Embleya</taxon>
    </lineage>
</organism>
<evidence type="ECO:0000256" key="5">
    <source>
        <dbReference type="ARBA" id="ARBA00022989"/>
    </source>
</evidence>
<keyword evidence="4 8" id="KW-0812">Transmembrane</keyword>
<feature type="transmembrane region" description="Helical" evidence="8">
    <location>
        <begin position="112"/>
        <end position="135"/>
    </location>
</feature>
<dbReference type="Gene3D" id="1.20.1250.20">
    <property type="entry name" value="MFS general substrate transporter like domains"/>
    <property type="match status" value="1"/>
</dbReference>
<proteinExistence type="predicted"/>
<dbReference type="GO" id="GO:0046677">
    <property type="term" value="P:response to antibiotic"/>
    <property type="evidence" value="ECO:0007669"/>
    <property type="project" value="UniProtKB-KW"/>
</dbReference>
<feature type="transmembrane region" description="Helical" evidence="8">
    <location>
        <begin position="343"/>
        <end position="362"/>
    </location>
</feature>
<evidence type="ECO:0000313" key="11">
    <source>
        <dbReference type="Proteomes" id="UP000190037"/>
    </source>
</evidence>
<evidence type="ECO:0000256" key="1">
    <source>
        <dbReference type="ARBA" id="ARBA00004651"/>
    </source>
</evidence>
<feature type="transmembrane region" description="Helical" evidence="8">
    <location>
        <begin position="175"/>
        <end position="197"/>
    </location>
</feature>
<feature type="transmembrane region" description="Helical" evidence="8">
    <location>
        <begin position="209"/>
        <end position="228"/>
    </location>
</feature>
<keyword evidence="11" id="KW-1185">Reference proteome</keyword>
<keyword evidence="7" id="KW-0046">Antibiotic resistance</keyword>
<dbReference type="Pfam" id="PF07690">
    <property type="entry name" value="MFS_1"/>
    <property type="match status" value="1"/>
</dbReference>
<dbReference type="GO" id="GO:0022857">
    <property type="term" value="F:transmembrane transporter activity"/>
    <property type="evidence" value="ECO:0007669"/>
    <property type="project" value="InterPro"/>
</dbReference>
<dbReference type="OrthoDB" id="7375466at2"/>
<dbReference type="InterPro" id="IPR020846">
    <property type="entry name" value="MFS_dom"/>
</dbReference>
<feature type="transmembrane region" description="Helical" evidence="8">
    <location>
        <begin position="368"/>
        <end position="392"/>
    </location>
</feature>
<protein>
    <submittedName>
        <fullName evidence="10">MFS transporter</fullName>
    </submittedName>
</protein>
<evidence type="ECO:0000256" key="2">
    <source>
        <dbReference type="ARBA" id="ARBA00022448"/>
    </source>
</evidence>
<feature type="transmembrane region" description="Helical" evidence="8">
    <location>
        <begin position="58"/>
        <end position="76"/>
    </location>
</feature>
<comment type="subcellular location">
    <subcellularLocation>
        <location evidence="1">Cell membrane</location>
        <topology evidence="1">Multi-pass membrane protein</topology>
    </subcellularLocation>
</comment>
<evidence type="ECO:0000256" key="4">
    <source>
        <dbReference type="ARBA" id="ARBA00022692"/>
    </source>
</evidence>
<accession>A0A1T3NID5</accession>
<name>A0A1T3NID5_9ACTN</name>
<evidence type="ECO:0000256" key="7">
    <source>
        <dbReference type="ARBA" id="ARBA00023251"/>
    </source>
</evidence>
<dbReference type="RefSeq" id="WP_078982830.1">
    <property type="nucleotide sequence ID" value="NZ_MWQN01000006.1"/>
</dbReference>
<keyword evidence="6 8" id="KW-0472">Membrane</keyword>
<dbReference type="SUPFAM" id="SSF103473">
    <property type="entry name" value="MFS general substrate transporter"/>
    <property type="match status" value="1"/>
</dbReference>
<keyword evidence="5 8" id="KW-1133">Transmembrane helix</keyword>
<dbReference type="InterPro" id="IPR011701">
    <property type="entry name" value="MFS"/>
</dbReference>
<evidence type="ECO:0000256" key="6">
    <source>
        <dbReference type="ARBA" id="ARBA00023136"/>
    </source>
</evidence>
<keyword evidence="3" id="KW-1003">Cell membrane</keyword>
<evidence type="ECO:0000256" key="8">
    <source>
        <dbReference type="SAM" id="Phobius"/>
    </source>
</evidence>
<feature type="transmembrane region" description="Helical" evidence="8">
    <location>
        <begin position="310"/>
        <end position="331"/>
    </location>
</feature>
<feature type="transmembrane region" description="Helical" evidence="8">
    <location>
        <begin position="448"/>
        <end position="469"/>
    </location>
</feature>
<evidence type="ECO:0000256" key="3">
    <source>
        <dbReference type="ARBA" id="ARBA00022475"/>
    </source>
</evidence>
<feature type="transmembrane region" description="Helical" evidence="8">
    <location>
        <begin position="147"/>
        <end position="169"/>
    </location>
</feature>
<dbReference type="Gene3D" id="1.20.1720.10">
    <property type="entry name" value="Multidrug resistance protein D"/>
    <property type="match status" value="1"/>
</dbReference>
<dbReference type="PANTHER" id="PTHR42718">
    <property type="entry name" value="MAJOR FACILITATOR SUPERFAMILY MULTIDRUG TRANSPORTER MFSC"/>
    <property type="match status" value="1"/>
</dbReference>
<feature type="transmembrane region" description="Helical" evidence="8">
    <location>
        <begin position="279"/>
        <end position="298"/>
    </location>
</feature>
<dbReference type="EMBL" id="MWQN01000006">
    <property type="protein sequence ID" value="OPC76552.1"/>
    <property type="molecule type" value="Genomic_DNA"/>
</dbReference>
<evidence type="ECO:0000313" key="10">
    <source>
        <dbReference type="EMBL" id="OPC76552.1"/>
    </source>
</evidence>
<feature type="transmembrane region" description="Helical" evidence="8">
    <location>
        <begin position="88"/>
        <end position="106"/>
    </location>
</feature>
<dbReference type="GO" id="GO:0005886">
    <property type="term" value="C:plasma membrane"/>
    <property type="evidence" value="ECO:0007669"/>
    <property type="project" value="UniProtKB-SubCell"/>
</dbReference>
<dbReference type="InterPro" id="IPR036259">
    <property type="entry name" value="MFS_trans_sf"/>
</dbReference>